<evidence type="ECO:0000256" key="3">
    <source>
        <dbReference type="ARBA" id="ARBA00022989"/>
    </source>
</evidence>
<gene>
    <name evidence="7" type="ORF">BRENAR_LOCUS4917</name>
</gene>
<reference evidence="7 8" key="1">
    <citation type="submission" date="2018-12" db="EMBL/GenBank/DDBJ databases">
        <authorList>
            <person name="Tiukova I."/>
            <person name="Dainat J."/>
        </authorList>
    </citation>
    <scope>NUCLEOTIDE SEQUENCE [LARGE SCALE GENOMIC DNA]</scope>
</reference>
<keyword evidence="4 6" id="KW-0472">Membrane</keyword>
<dbReference type="GO" id="GO:0022857">
    <property type="term" value="F:transmembrane transporter activity"/>
    <property type="evidence" value="ECO:0007669"/>
    <property type="project" value="InterPro"/>
</dbReference>
<evidence type="ECO:0000256" key="2">
    <source>
        <dbReference type="ARBA" id="ARBA00022692"/>
    </source>
</evidence>
<feature type="transmembrane region" description="Helical" evidence="6">
    <location>
        <begin position="553"/>
        <end position="573"/>
    </location>
</feature>
<dbReference type="FunFam" id="1.20.1250.20:FF:000286">
    <property type="entry name" value="MFS efflux transporter"/>
    <property type="match status" value="1"/>
</dbReference>
<feature type="transmembrane region" description="Helical" evidence="6">
    <location>
        <begin position="436"/>
        <end position="453"/>
    </location>
</feature>
<accession>A0A448YTE9</accession>
<feature type="compositionally biased region" description="Polar residues" evidence="5">
    <location>
        <begin position="36"/>
        <end position="54"/>
    </location>
</feature>
<keyword evidence="2 6" id="KW-0812">Transmembrane</keyword>
<dbReference type="PANTHER" id="PTHR23514:SF6">
    <property type="entry name" value="MAJOR FACILITATOR SUPERFAMILY (MFS) PROFILE DOMAIN-CONTAINING PROTEIN"/>
    <property type="match status" value="1"/>
</dbReference>
<feature type="transmembrane region" description="Helical" evidence="6">
    <location>
        <begin position="525"/>
        <end position="547"/>
    </location>
</feature>
<feature type="transmembrane region" description="Helical" evidence="6">
    <location>
        <begin position="135"/>
        <end position="156"/>
    </location>
</feature>
<dbReference type="GO" id="GO:0016020">
    <property type="term" value="C:membrane"/>
    <property type="evidence" value="ECO:0007669"/>
    <property type="project" value="UniProtKB-SubCell"/>
</dbReference>
<feature type="region of interest" description="Disordered" evidence="5">
    <location>
        <begin position="35"/>
        <end position="54"/>
    </location>
</feature>
<dbReference type="PANTHER" id="PTHR23514">
    <property type="entry name" value="BYPASS OF STOP CODON PROTEIN 6"/>
    <property type="match status" value="1"/>
</dbReference>
<evidence type="ECO:0000256" key="5">
    <source>
        <dbReference type="SAM" id="MobiDB-lite"/>
    </source>
</evidence>
<sequence length="589" mass="63530">MSDIDSINSNSSNTSNHHVTFGLIEQVDSPALSAVQRRQSTAPSFQSGAFSSLKEAQTNRSNLNDIIPPPVPESLPTTPGYELNGTSYFDLPDSKAVGLPHQQTVLASNDESNHLLEDVSHGVPLDRAPRNKWRLAATIIFAMSAGLSDGAPGALLPRVENFYGITYTIVSLIWMANAAGFIVIALFSHKLQPVLGAWKMLGFGCACLLVMYSMVCPAPRFPIIVVGFFFGGLGLATNISFQNIFLSRLKGSSIYLGLFHGAYGLGACIGPLAATAMVNQGVKWSYYYFILLSLSAFNMVNLALSFNCYEEDFKVWDRYEPLEEARNGESIELVRVAEGSSNGQTGGARASSAKAAKSSKSSKAAKAGNVQTTTYEEVNPPKASAGTQELHAALNSPITWYLAFFVLFYQGAEVSMGGWVVTFLEVYRHGSTKTTGYVASGFWGGLTLGRLFLTPSIHRFIGSKRGVTLLILASLACCLLTWLVPVFLVEAVFVALFGLFIGPIYPLMITIAVRVLPRKIQVISLTIMTALGSSGGAIFPFLVGLVSQVAGTYVVMPFVFGLLGSTLGLWYLLPNPDRMVVKGGWERLL</sequence>
<dbReference type="SUPFAM" id="SSF103473">
    <property type="entry name" value="MFS general substrate transporter"/>
    <property type="match status" value="1"/>
</dbReference>
<feature type="region of interest" description="Disordered" evidence="5">
    <location>
        <begin position="340"/>
        <end position="382"/>
    </location>
</feature>
<feature type="transmembrane region" description="Helical" evidence="6">
    <location>
        <begin position="465"/>
        <end position="485"/>
    </location>
</feature>
<evidence type="ECO:0000256" key="6">
    <source>
        <dbReference type="SAM" id="Phobius"/>
    </source>
</evidence>
<dbReference type="EMBL" id="CAACVR010000075">
    <property type="protein sequence ID" value="VEU24189.1"/>
    <property type="molecule type" value="Genomic_DNA"/>
</dbReference>
<proteinExistence type="predicted"/>
<feature type="transmembrane region" description="Helical" evidence="6">
    <location>
        <begin position="400"/>
        <end position="424"/>
    </location>
</feature>
<evidence type="ECO:0000313" key="7">
    <source>
        <dbReference type="EMBL" id="VEU24189.1"/>
    </source>
</evidence>
<protein>
    <submittedName>
        <fullName evidence="7">DEKNAAC105318</fullName>
    </submittedName>
</protein>
<evidence type="ECO:0000256" key="1">
    <source>
        <dbReference type="ARBA" id="ARBA00004141"/>
    </source>
</evidence>
<feature type="transmembrane region" description="Helical" evidence="6">
    <location>
        <begin position="162"/>
        <end position="187"/>
    </location>
</feature>
<feature type="compositionally biased region" description="Low complexity" evidence="5">
    <location>
        <begin position="350"/>
        <end position="367"/>
    </location>
</feature>
<evidence type="ECO:0000256" key="4">
    <source>
        <dbReference type="ARBA" id="ARBA00023136"/>
    </source>
</evidence>
<dbReference type="Proteomes" id="UP000290900">
    <property type="component" value="Unassembled WGS sequence"/>
</dbReference>
<dbReference type="InterPro" id="IPR036259">
    <property type="entry name" value="MFS_trans_sf"/>
</dbReference>
<dbReference type="OrthoDB" id="413079at2759"/>
<dbReference type="Gene3D" id="1.20.1250.20">
    <property type="entry name" value="MFS general substrate transporter like domains"/>
    <property type="match status" value="2"/>
</dbReference>
<dbReference type="InParanoid" id="A0A448YTE9"/>
<evidence type="ECO:0000313" key="8">
    <source>
        <dbReference type="Proteomes" id="UP000290900"/>
    </source>
</evidence>
<feature type="transmembrane region" description="Helical" evidence="6">
    <location>
        <begin position="253"/>
        <end position="274"/>
    </location>
</feature>
<name>A0A448YTE9_BRENA</name>
<feature type="transmembrane region" description="Helical" evidence="6">
    <location>
        <begin position="491"/>
        <end position="513"/>
    </location>
</feature>
<dbReference type="InterPro" id="IPR051788">
    <property type="entry name" value="MFS_Transporter"/>
</dbReference>
<feature type="transmembrane region" description="Helical" evidence="6">
    <location>
        <begin position="221"/>
        <end position="241"/>
    </location>
</feature>
<dbReference type="AlphaFoldDB" id="A0A448YTE9"/>
<feature type="transmembrane region" description="Helical" evidence="6">
    <location>
        <begin position="194"/>
        <end position="215"/>
    </location>
</feature>
<dbReference type="Pfam" id="PF07690">
    <property type="entry name" value="MFS_1"/>
    <property type="match status" value="1"/>
</dbReference>
<dbReference type="InterPro" id="IPR011701">
    <property type="entry name" value="MFS"/>
</dbReference>
<feature type="transmembrane region" description="Helical" evidence="6">
    <location>
        <begin position="286"/>
        <end position="309"/>
    </location>
</feature>
<dbReference type="STRING" id="13370.A0A448YTE9"/>
<comment type="subcellular location">
    <subcellularLocation>
        <location evidence="1">Membrane</location>
        <topology evidence="1">Multi-pass membrane protein</topology>
    </subcellularLocation>
</comment>
<keyword evidence="3 6" id="KW-1133">Transmembrane helix</keyword>
<organism evidence="7 8">
    <name type="scientific">Brettanomyces naardenensis</name>
    <name type="common">Yeast</name>
    <dbReference type="NCBI Taxonomy" id="13370"/>
    <lineage>
        <taxon>Eukaryota</taxon>
        <taxon>Fungi</taxon>
        <taxon>Dikarya</taxon>
        <taxon>Ascomycota</taxon>
        <taxon>Saccharomycotina</taxon>
        <taxon>Pichiomycetes</taxon>
        <taxon>Pichiales</taxon>
        <taxon>Pichiaceae</taxon>
        <taxon>Brettanomyces</taxon>
    </lineage>
</organism>
<keyword evidence="8" id="KW-1185">Reference proteome</keyword>